<gene>
    <name evidence="1" type="ORF">SAMN05192580_1452</name>
</gene>
<organism evidence="1 2">
    <name type="scientific">Sphingomonas jatrophae</name>
    <dbReference type="NCBI Taxonomy" id="1166337"/>
    <lineage>
        <taxon>Bacteria</taxon>
        <taxon>Pseudomonadati</taxon>
        <taxon>Pseudomonadota</taxon>
        <taxon>Alphaproteobacteria</taxon>
        <taxon>Sphingomonadales</taxon>
        <taxon>Sphingomonadaceae</taxon>
        <taxon>Sphingomonas</taxon>
    </lineage>
</organism>
<dbReference type="AlphaFoldDB" id="A0A1I6K8K9"/>
<dbReference type="Proteomes" id="UP000198824">
    <property type="component" value="Unassembled WGS sequence"/>
</dbReference>
<evidence type="ECO:0000313" key="1">
    <source>
        <dbReference type="EMBL" id="SFR87603.1"/>
    </source>
</evidence>
<proteinExistence type="predicted"/>
<accession>A0A1I6K8K9</accession>
<dbReference type="EMBL" id="FOZG01000001">
    <property type="protein sequence ID" value="SFR87603.1"/>
    <property type="molecule type" value="Genomic_DNA"/>
</dbReference>
<protein>
    <submittedName>
        <fullName evidence="1">Uncharacterized protein</fullName>
    </submittedName>
</protein>
<reference evidence="1 2" key="1">
    <citation type="submission" date="2016-10" db="EMBL/GenBank/DDBJ databases">
        <authorList>
            <person name="de Groot N.N."/>
        </authorList>
    </citation>
    <scope>NUCLEOTIDE SEQUENCE [LARGE SCALE GENOMIC DNA]</scope>
    <source>
        <strain evidence="1 2">S5-249</strain>
    </source>
</reference>
<keyword evidence="2" id="KW-1185">Reference proteome</keyword>
<sequence length="64" mass="6620">MAPMSISETYRANAAEQRALAAGTSLANRKAMHERSAETWDAMALSAEQNAALTAANAAAKVGV</sequence>
<name>A0A1I6K8K9_9SPHN</name>
<evidence type="ECO:0000313" key="2">
    <source>
        <dbReference type="Proteomes" id="UP000198824"/>
    </source>
</evidence>